<dbReference type="AlphaFoldDB" id="A0A6L3Y2N1"/>
<name>A0A6L3Y2N1_9HYPH</name>
<sequence>MNRQERRKANSGKPKSVVAITCEIFSTPNLGDREVHLDVGKMRAWAEKNIQPEKIRIVAEHVKRLIDGGTVTEDRVMDHTIHHIPKPILVCEHPDGLGDEIVDGNHTYVATALSWASAVEQGLLSPSVTPFVVGYGLRPAQWRRFLVSASQLRGRG</sequence>
<evidence type="ECO:0000313" key="1">
    <source>
        <dbReference type="EMBL" id="KAB2673999.1"/>
    </source>
</evidence>
<dbReference type="EMBL" id="WBVX01000070">
    <property type="protein sequence ID" value="KAB2673999.1"/>
    <property type="molecule type" value="Genomic_DNA"/>
</dbReference>
<organism evidence="1 2">
    <name type="scientific">Brucella tritici</name>
    <dbReference type="NCBI Taxonomy" id="94626"/>
    <lineage>
        <taxon>Bacteria</taxon>
        <taxon>Pseudomonadati</taxon>
        <taxon>Pseudomonadota</taxon>
        <taxon>Alphaproteobacteria</taxon>
        <taxon>Hyphomicrobiales</taxon>
        <taxon>Brucellaceae</taxon>
        <taxon>Brucella/Ochrobactrum group</taxon>
        <taxon>Brucella</taxon>
    </lineage>
</organism>
<comment type="caution">
    <text evidence="1">The sequence shown here is derived from an EMBL/GenBank/DDBJ whole genome shotgun (WGS) entry which is preliminary data.</text>
</comment>
<dbReference type="RefSeq" id="WP_151654620.1">
    <property type="nucleotide sequence ID" value="NZ_WBVX01000070.1"/>
</dbReference>
<proteinExistence type="predicted"/>
<dbReference type="Proteomes" id="UP000481643">
    <property type="component" value="Unassembled WGS sequence"/>
</dbReference>
<accession>A0A6L3Y2N1</accession>
<protein>
    <submittedName>
        <fullName evidence="1">Uncharacterized protein</fullName>
    </submittedName>
</protein>
<reference evidence="1 2" key="1">
    <citation type="submission" date="2019-09" db="EMBL/GenBank/DDBJ databases">
        <title>Taxonomic organization of the family Brucellaceae based on a phylogenomic approach.</title>
        <authorList>
            <person name="Leclercq S."/>
            <person name="Cloeckaert A."/>
            <person name="Zygmunt M.S."/>
        </authorList>
    </citation>
    <scope>NUCLEOTIDE SEQUENCE [LARGE SCALE GENOMIC DNA]</scope>
    <source>
        <strain evidence="1 2">WS1830</strain>
    </source>
</reference>
<gene>
    <name evidence="1" type="ORF">F9L08_28890</name>
</gene>
<evidence type="ECO:0000313" key="2">
    <source>
        <dbReference type="Proteomes" id="UP000481643"/>
    </source>
</evidence>